<dbReference type="InterPro" id="IPR022698">
    <property type="entry name" value="OrsD"/>
</dbReference>
<evidence type="ECO:0000259" key="2">
    <source>
        <dbReference type="SMART" id="SM00355"/>
    </source>
</evidence>
<dbReference type="SMART" id="SM00355">
    <property type="entry name" value="ZnF_C2H2"/>
    <property type="match status" value="4"/>
</dbReference>
<feature type="region of interest" description="Disordered" evidence="1">
    <location>
        <begin position="1005"/>
        <end position="1024"/>
    </location>
</feature>
<protein>
    <recommendedName>
        <fullName evidence="2">C2H2-type domain-containing protein</fullName>
    </recommendedName>
</protein>
<dbReference type="AlphaFoldDB" id="A0A0F7ZQR6"/>
<name>A0A0F7ZQR6_9HYPO</name>
<feature type="compositionally biased region" description="Polar residues" evidence="1">
    <location>
        <begin position="462"/>
        <end position="472"/>
    </location>
</feature>
<feature type="domain" description="C2H2-type" evidence="2">
    <location>
        <begin position="13"/>
        <end position="35"/>
    </location>
</feature>
<feature type="domain" description="C2H2-type" evidence="2">
    <location>
        <begin position="1133"/>
        <end position="1157"/>
    </location>
</feature>
<accession>A0A0F7ZQR6</accession>
<evidence type="ECO:0000313" key="4">
    <source>
        <dbReference type="Proteomes" id="UP000054481"/>
    </source>
</evidence>
<dbReference type="EMBL" id="KQ030930">
    <property type="protein sequence ID" value="KJZ68328.1"/>
    <property type="molecule type" value="Genomic_DNA"/>
</dbReference>
<organism evidence="3 4">
    <name type="scientific">Hirsutella minnesotensis 3608</name>
    <dbReference type="NCBI Taxonomy" id="1043627"/>
    <lineage>
        <taxon>Eukaryota</taxon>
        <taxon>Fungi</taxon>
        <taxon>Dikarya</taxon>
        <taxon>Ascomycota</taxon>
        <taxon>Pezizomycotina</taxon>
        <taxon>Sordariomycetes</taxon>
        <taxon>Hypocreomycetidae</taxon>
        <taxon>Hypocreales</taxon>
        <taxon>Ophiocordycipitaceae</taxon>
        <taxon>Hirsutella</taxon>
    </lineage>
</organism>
<reference evidence="3 4" key="1">
    <citation type="journal article" date="2014" name="Genome Biol. Evol.">
        <title>Comparative genomics and transcriptomics analyses reveal divergent lifestyle features of nematode endoparasitic fungus Hirsutella minnesotensis.</title>
        <authorList>
            <person name="Lai Y."/>
            <person name="Liu K."/>
            <person name="Zhang X."/>
            <person name="Zhang X."/>
            <person name="Li K."/>
            <person name="Wang N."/>
            <person name="Shu C."/>
            <person name="Wu Y."/>
            <person name="Wang C."/>
            <person name="Bushley K.E."/>
            <person name="Xiang M."/>
            <person name="Liu X."/>
        </authorList>
    </citation>
    <scope>NUCLEOTIDE SEQUENCE [LARGE SCALE GENOMIC DNA]</scope>
    <source>
        <strain evidence="3 4">3608</strain>
    </source>
</reference>
<sequence length="1191" mass="135385">MDPFIHLPRFPIVICKTCGYACVADEVAGHLQARHRILPVAERRAVEHTVKSIPGIVHRRDELSRLEVPPPAIQPIPHLAPPKTDGLRCRKCSYISRHLQKIQAHCRSAHVWQNPRNRGRPTRNGDVQPDKAWKEGVRCQRFFVSGSGSGWFEVGRTAAHRANAAAISRSSLSGSAAATATLTPDVVGHLKTVLQRERRYNTVEQQPRIAAKALGDNSFANVGPWLDYTQWHAMFRGHRRDVLRALSRLPHPPSHMAAYVLGQGPSEGSPDIVSSLKDERKISCILGAFDHVMTRCENTARCTSRSLLRWLLSSRLNTCSRKQFVLLAEYSSQRRYRRMWKRFLAFALRTFRMDAKIRRQEIGIDINETLMSHFQHIWDHPVWNAIDSSKAIWPTELQKDDGKWGRVPSNIQPPEDRPGNHLDHEEPFEGNSSDSSSESDEDAVNFEEEDFNTLEDTDPNERPSNLDISPTTTVGSRLCAQAPVSKTVIETAEGFLESLFQMNLSLCTEPLTAGRIGSTLILRFGGVLGFSRDYHQFLLARQYCPQLSPLIYTQNLLFLEYALPAHSYSTLNIPQRPHAGQLDRLNYIRERYMIFGAQSSLAELVNLRNVARKAARTEPPVFLLRWSDNGDTVYYGEKFSLKIDDVPKLAEHFISNAERLVTKLMFGMSLDVDLAKAKDDLANTECGYSFVKHPSNGLERAYEELLVRTCTMRTAGLARSGQWRWSAISSYLKDVSMLEEMMLGGLYTACGQVPRVRELLTLQAENSPSSSCGIRIWNGSLVYVIRHHKAKRQTNQEFYVVRFLPVRLGIVVFQYLVCVRRLAFLLRRERLGEYEGSSFIQRNRFLFQSDEKVWEPSRLAIVLQQATLEVWGVKVHAQLYRQVAIGITEKHVREVHVPFNRYDDSSTHADLNVAFAWQSGHRPLQRGITYGLDGAFPHQLQPALLRAYEWASVKWHEFIRQPSKSPPKVRNPLGAIDPNTVPLKRPALLALEHESSTADVKIPVKRRKTQSTDTPTSQQPNAISQRRQADAFYGDIWSDLRTQGDVPRFREKLGDLLCVLPEHRILLCLICRAGLKPGKGIETHFRRRHGQKGDTLRSILSFCSGRSFEDPESVVLPRNGSRPIPELRTYNGYRCSDCGHLTMGRSNMSTHWTAAKHVAKSEKCDRWPKVLLQSFGSCNRLARYWVVSEEV</sequence>
<feature type="region of interest" description="Disordered" evidence="1">
    <location>
        <begin position="399"/>
        <end position="472"/>
    </location>
</feature>
<feature type="domain" description="C2H2-type" evidence="2">
    <location>
        <begin position="1066"/>
        <end position="1089"/>
    </location>
</feature>
<feature type="domain" description="C2H2-type" evidence="2">
    <location>
        <begin position="87"/>
        <end position="110"/>
    </location>
</feature>
<dbReference type="Pfam" id="PF12013">
    <property type="entry name" value="OrsD"/>
    <property type="match status" value="2"/>
</dbReference>
<dbReference type="OrthoDB" id="5222260at2759"/>
<evidence type="ECO:0000313" key="3">
    <source>
        <dbReference type="EMBL" id="KJZ68328.1"/>
    </source>
</evidence>
<feature type="compositionally biased region" description="Low complexity" evidence="1">
    <location>
        <begin position="1011"/>
        <end position="1020"/>
    </location>
</feature>
<dbReference type="InterPro" id="IPR013087">
    <property type="entry name" value="Znf_C2H2_type"/>
</dbReference>
<feature type="compositionally biased region" description="Basic and acidic residues" evidence="1">
    <location>
        <begin position="414"/>
        <end position="427"/>
    </location>
</feature>
<evidence type="ECO:0000256" key="1">
    <source>
        <dbReference type="SAM" id="MobiDB-lite"/>
    </source>
</evidence>
<feature type="compositionally biased region" description="Acidic residues" evidence="1">
    <location>
        <begin position="437"/>
        <end position="458"/>
    </location>
</feature>
<gene>
    <name evidence="3" type="ORF">HIM_12283</name>
</gene>
<keyword evidence="4" id="KW-1185">Reference proteome</keyword>
<proteinExistence type="predicted"/>
<dbReference type="Proteomes" id="UP000054481">
    <property type="component" value="Unassembled WGS sequence"/>
</dbReference>